<dbReference type="GO" id="GO:0004181">
    <property type="term" value="F:metallocarboxypeptidase activity"/>
    <property type="evidence" value="ECO:0007669"/>
    <property type="project" value="InterPro"/>
</dbReference>
<evidence type="ECO:0000259" key="5">
    <source>
        <dbReference type="PROSITE" id="PS52035"/>
    </source>
</evidence>
<dbReference type="SMART" id="SM00631">
    <property type="entry name" value="Zn_pept"/>
    <property type="match status" value="1"/>
</dbReference>
<comment type="cofactor">
    <cofactor evidence="1">
        <name>Zn(2+)</name>
        <dbReference type="ChEBI" id="CHEBI:29105"/>
    </cofactor>
</comment>
<comment type="caution">
    <text evidence="6">The sequence shown here is derived from an EMBL/GenBank/DDBJ whole genome shotgun (WGS) entry which is preliminary data.</text>
</comment>
<feature type="signal peptide" evidence="4">
    <location>
        <begin position="1"/>
        <end position="22"/>
    </location>
</feature>
<evidence type="ECO:0000313" key="7">
    <source>
        <dbReference type="Proteomes" id="UP000693970"/>
    </source>
</evidence>
<feature type="domain" description="Peptidase M14" evidence="5">
    <location>
        <begin position="71"/>
        <end position="311"/>
    </location>
</feature>
<accession>A0A9K3PJ74</accession>
<reference evidence="6" key="1">
    <citation type="journal article" date="2021" name="Sci. Rep.">
        <title>Diploid genomic architecture of Nitzschia inconspicua, an elite biomass production diatom.</title>
        <authorList>
            <person name="Oliver A."/>
            <person name="Podell S."/>
            <person name="Pinowska A."/>
            <person name="Traller J.C."/>
            <person name="Smith S.R."/>
            <person name="McClure R."/>
            <person name="Beliaev A."/>
            <person name="Bohutskyi P."/>
            <person name="Hill E.A."/>
            <person name="Rabines A."/>
            <person name="Zheng H."/>
            <person name="Allen L.Z."/>
            <person name="Kuo A."/>
            <person name="Grigoriev I.V."/>
            <person name="Allen A.E."/>
            <person name="Hazlebeck D."/>
            <person name="Allen E.E."/>
        </authorList>
    </citation>
    <scope>NUCLEOTIDE SEQUENCE</scope>
    <source>
        <strain evidence="6">Hildebrandi</strain>
    </source>
</reference>
<keyword evidence="6" id="KW-0378">Hydrolase</keyword>
<comment type="similarity">
    <text evidence="2 3">Belongs to the peptidase M14 family.</text>
</comment>
<dbReference type="GO" id="GO:0006508">
    <property type="term" value="P:proteolysis"/>
    <property type="evidence" value="ECO:0007669"/>
    <property type="project" value="InterPro"/>
</dbReference>
<keyword evidence="7" id="KW-1185">Reference proteome</keyword>
<evidence type="ECO:0000256" key="4">
    <source>
        <dbReference type="SAM" id="SignalP"/>
    </source>
</evidence>
<dbReference type="GO" id="GO:0005615">
    <property type="term" value="C:extracellular space"/>
    <property type="evidence" value="ECO:0007669"/>
    <property type="project" value="TreeGrafter"/>
</dbReference>
<proteinExistence type="inferred from homology"/>
<keyword evidence="6" id="KW-0121">Carboxypeptidase</keyword>
<keyword evidence="6" id="KW-0645">Protease</keyword>
<name>A0A9K3PJ74_9STRA</name>
<protein>
    <submittedName>
        <fullName evidence="6">Zinc carboxypeptidase</fullName>
    </submittedName>
</protein>
<dbReference type="OrthoDB" id="3626597at2759"/>
<dbReference type="InterPro" id="IPR000834">
    <property type="entry name" value="Peptidase_M14"/>
</dbReference>
<organism evidence="6 7">
    <name type="scientific">Nitzschia inconspicua</name>
    <dbReference type="NCBI Taxonomy" id="303405"/>
    <lineage>
        <taxon>Eukaryota</taxon>
        <taxon>Sar</taxon>
        <taxon>Stramenopiles</taxon>
        <taxon>Ochrophyta</taxon>
        <taxon>Bacillariophyta</taxon>
        <taxon>Bacillariophyceae</taxon>
        <taxon>Bacillariophycidae</taxon>
        <taxon>Bacillariales</taxon>
        <taxon>Bacillariaceae</taxon>
        <taxon>Nitzschia</taxon>
    </lineage>
</organism>
<keyword evidence="4" id="KW-0732">Signal</keyword>
<dbReference type="Pfam" id="PF00246">
    <property type="entry name" value="Peptidase_M14"/>
    <property type="match status" value="1"/>
</dbReference>
<evidence type="ECO:0000256" key="2">
    <source>
        <dbReference type="ARBA" id="ARBA00005988"/>
    </source>
</evidence>
<dbReference type="EMBL" id="JAGRRH010000021">
    <property type="protein sequence ID" value="KAG7346874.1"/>
    <property type="molecule type" value="Genomic_DNA"/>
</dbReference>
<evidence type="ECO:0000256" key="1">
    <source>
        <dbReference type="ARBA" id="ARBA00001947"/>
    </source>
</evidence>
<sequence>MKLFYPRLTLATLTLLQSNSFACEDLIEISQSDLQALLPPSPIWNDTKSVRDFVVLDSDLTTPAEFSNFQETATYEQVTDFFIHLAEDSPYVQLSSIAKLANGEDVWLVIVSGEEQFDSKDMVNPVVYATAGIHPGESSGVNAGMMFIRNLVTKEEYKSILGSINFLFVPIMNVQGYLRQSPSSRINQYGPNTSGRRANGSWKNLNRDFAKLDTPEVRAVVGVMRDFDVSFYTDMHSTDGMNYQPDVTWCDNGDAGLSNEIYAWLRTEMQPELQTFLEEEYNHITGVCYDANDPMDPTAGYYPYFSDGATY</sequence>
<evidence type="ECO:0000256" key="3">
    <source>
        <dbReference type="PROSITE-ProRule" id="PRU01379"/>
    </source>
</evidence>
<dbReference type="PANTHER" id="PTHR11705">
    <property type="entry name" value="PROTEASE FAMILY M14 CARBOXYPEPTIDASE A,B"/>
    <property type="match status" value="1"/>
</dbReference>
<evidence type="ECO:0000313" key="6">
    <source>
        <dbReference type="EMBL" id="KAG7346874.1"/>
    </source>
</evidence>
<feature type="chain" id="PRO_5039931740" evidence="4">
    <location>
        <begin position="23"/>
        <end position="311"/>
    </location>
</feature>
<gene>
    <name evidence="6" type="ORF">IV203_005943</name>
</gene>
<dbReference type="GO" id="GO:0008270">
    <property type="term" value="F:zinc ion binding"/>
    <property type="evidence" value="ECO:0007669"/>
    <property type="project" value="InterPro"/>
</dbReference>
<dbReference type="AlphaFoldDB" id="A0A9K3PJ74"/>
<dbReference type="PANTHER" id="PTHR11705:SF145">
    <property type="entry name" value="PEPTIDASE M14 CARBOXYPEPTIDASE A DOMAIN-CONTAINING PROTEIN"/>
    <property type="match status" value="1"/>
</dbReference>
<dbReference type="PROSITE" id="PS52035">
    <property type="entry name" value="PEPTIDASE_M14"/>
    <property type="match status" value="1"/>
</dbReference>
<comment type="caution">
    <text evidence="3">Lacks conserved residue(s) required for the propagation of feature annotation.</text>
</comment>
<reference evidence="6" key="2">
    <citation type="submission" date="2021-04" db="EMBL/GenBank/DDBJ databases">
        <authorList>
            <person name="Podell S."/>
        </authorList>
    </citation>
    <scope>NUCLEOTIDE SEQUENCE</scope>
    <source>
        <strain evidence="6">Hildebrandi</strain>
    </source>
</reference>
<dbReference type="Proteomes" id="UP000693970">
    <property type="component" value="Unassembled WGS sequence"/>
</dbReference>